<accession>A0A1S0UDE1</accession>
<dbReference type="AlphaFoldDB" id="A0A1S0UDE1"/>
<dbReference type="InParanoid" id="A0A1S0UDE1"/>
<evidence type="ECO:0000313" key="1">
    <source>
        <dbReference type="EMBL" id="EJD73680.1"/>
    </source>
</evidence>
<organism evidence="1">
    <name type="scientific">Loa loa</name>
    <name type="common">Eye worm</name>
    <name type="synonym">Filaria loa</name>
    <dbReference type="NCBI Taxonomy" id="7209"/>
    <lineage>
        <taxon>Eukaryota</taxon>
        <taxon>Metazoa</taxon>
        <taxon>Ecdysozoa</taxon>
        <taxon>Nematoda</taxon>
        <taxon>Chromadorea</taxon>
        <taxon>Rhabditida</taxon>
        <taxon>Spirurina</taxon>
        <taxon>Spiruromorpha</taxon>
        <taxon>Filarioidea</taxon>
        <taxon>Onchocercidae</taxon>
        <taxon>Loa</taxon>
    </lineage>
</organism>
<protein>
    <submittedName>
        <fullName evidence="1">Uncharacterized protein</fullName>
    </submittedName>
</protein>
<proteinExistence type="predicted"/>
<dbReference type="GeneID" id="31252073"/>
<dbReference type="CTD" id="31252073"/>
<sequence length="108" mass="12172">MDLTPLNQFTTGEETRQQQEARNRITEEKILRLKLHIGNLKPSILDPIHSTGSEIKATTGGEKIRANELVLQRIKQGEIKEEPSQITYYPAVNLPQLPLPTFSGNPKL</sequence>
<name>A0A1S0UDE1_LOALO</name>
<gene>
    <name evidence="1" type="ORF">LOAG_18909</name>
</gene>
<dbReference type="KEGG" id="loa:LOAG_18909"/>
<reference evidence="1" key="1">
    <citation type="submission" date="2012-04" db="EMBL/GenBank/DDBJ databases">
        <title>The Genome Sequence of Loa loa.</title>
        <authorList>
            <consortium name="The Broad Institute Genome Sequencing Platform"/>
            <consortium name="Broad Institute Genome Sequencing Center for Infectious Disease"/>
            <person name="Nutman T.B."/>
            <person name="Fink D.L."/>
            <person name="Russ C."/>
            <person name="Young S."/>
            <person name="Zeng Q."/>
            <person name="Gargeya S."/>
            <person name="Alvarado L."/>
            <person name="Berlin A."/>
            <person name="Chapman S.B."/>
            <person name="Chen Z."/>
            <person name="Freedman E."/>
            <person name="Gellesch M."/>
            <person name="Goldberg J."/>
            <person name="Griggs A."/>
            <person name="Gujja S."/>
            <person name="Heilman E.R."/>
            <person name="Heiman D."/>
            <person name="Howarth C."/>
            <person name="Mehta T."/>
            <person name="Neiman D."/>
            <person name="Pearson M."/>
            <person name="Roberts A."/>
            <person name="Saif S."/>
            <person name="Shea T."/>
            <person name="Shenoy N."/>
            <person name="Sisk P."/>
            <person name="Stolte C."/>
            <person name="Sykes S."/>
            <person name="White J."/>
            <person name="Yandava C."/>
            <person name="Haas B."/>
            <person name="Henn M.R."/>
            <person name="Nusbaum C."/>
            <person name="Birren B."/>
        </authorList>
    </citation>
    <scope>NUCLEOTIDE SEQUENCE [LARGE SCALE GENOMIC DNA]</scope>
</reference>
<dbReference type="RefSeq" id="XP_020304634.1">
    <property type="nucleotide sequence ID" value="XM_020451571.1"/>
</dbReference>
<dbReference type="EMBL" id="JH712736">
    <property type="protein sequence ID" value="EJD73680.1"/>
    <property type="molecule type" value="Genomic_DNA"/>
</dbReference>